<gene>
    <name evidence="1" type="ORF">Sangu_2390500</name>
</gene>
<protein>
    <submittedName>
        <fullName evidence="1">Uncharacterized protein</fullName>
    </submittedName>
</protein>
<reference evidence="1" key="1">
    <citation type="submission" date="2020-06" db="EMBL/GenBank/DDBJ databases">
        <authorList>
            <person name="Li T."/>
            <person name="Hu X."/>
            <person name="Zhang T."/>
            <person name="Song X."/>
            <person name="Zhang H."/>
            <person name="Dai N."/>
            <person name="Sheng W."/>
            <person name="Hou X."/>
            <person name="Wei L."/>
        </authorList>
    </citation>
    <scope>NUCLEOTIDE SEQUENCE</scope>
    <source>
        <strain evidence="1">G01</strain>
        <tissue evidence="1">Leaf</tissue>
    </source>
</reference>
<accession>A0AAW2KZC1</accession>
<proteinExistence type="predicted"/>
<dbReference type="AlphaFoldDB" id="A0AAW2KZC1"/>
<reference evidence="1" key="2">
    <citation type="journal article" date="2024" name="Plant">
        <title>Genomic evolution and insights into agronomic trait innovations of Sesamum species.</title>
        <authorList>
            <person name="Miao H."/>
            <person name="Wang L."/>
            <person name="Qu L."/>
            <person name="Liu H."/>
            <person name="Sun Y."/>
            <person name="Le M."/>
            <person name="Wang Q."/>
            <person name="Wei S."/>
            <person name="Zheng Y."/>
            <person name="Lin W."/>
            <person name="Duan Y."/>
            <person name="Cao H."/>
            <person name="Xiong S."/>
            <person name="Wang X."/>
            <person name="Wei L."/>
            <person name="Li C."/>
            <person name="Ma Q."/>
            <person name="Ju M."/>
            <person name="Zhao R."/>
            <person name="Li G."/>
            <person name="Mu C."/>
            <person name="Tian Q."/>
            <person name="Mei H."/>
            <person name="Zhang T."/>
            <person name="Gao T."/>
            <person name="Zhang H."/>
        </authorList>
    </citation>
    <scope>NUCLEOTIDE SEQUENCE</scope>
    <source>
        <strain evidence="1">G01</strain>
    </source>
</reference>
<name>A0AAW2KZC1_9LAMI</name>
<evidence type="ECO:0000313" key="1">
    <source>
        <dbReference type="EMBL" id="KAL0310958.1"/>
    </source>
</evidence>
<organism evidence="1">
    <name type="scientific">Sesamum angustifolium</name>
    <dbReference type="NCBI Taxonomy" id="2727405"/>
    <lineage>
        <taxon>Eukaryota</taxon>
        <taxon>Viridiplantae</taxon>
        <taxon>Streptophyta</taxon>
        <taxon>Embryophyta</taxon>
        <taxon>Tracheophyta</taxon>
        <taxon>Spermatophyta</taxon>
        <taxon>Magnoliopsida</taxon>
        <taxon>eudicotyledons</taxon>
        <taxon>Gunneridae</taxon>
        <taxon>Pentapetalae</taxon>
        <taxon>asterids</taxon>
        <taxon>lamiids</taxon>
        <taxon>Lamiales</taxon>
        <taxon>Pedaliaceae</taxon>
        <taxon>Sesamum</taxon>
    </lineage>
</organism>
<comment type="caution">
    <text evidence="1">The sequence shown here is derived from an EMBL/GenBank/DDBJ whole genome shotgun (WGS) entry which is preliminary data.</text>
</comment>
<sequence>MVDTNCTIQAEVFSELTTWYGTINYRYSFSLNLLSPNAKRIKGLLHPLVFFRPKNLENVNIRIFSFLEITQSVYTMDGGAADARGGADWINGTGIGPGLRKLGRGGRLGKEGRKLVFLSRT</sequence>
<dbReference type="EMBL" id="JACGWK010000016">
    <property type="protein sequence ID" value="KAL0310958.1"/>
    <property type="molecule type" value="Genomic_DNA"/>
</dbReference>